<dbReference type="GO" id="GO:0046872">
    <property type="term" value="F:metal ion binding"/>
    <property type="evidence" value="ECO:0007669"/>
    <property type="project" value="UniProtKB-KW"/>
</dbReference>
<keyword evidence="1" id="KW-0479">Metal-binding</keyword>
<evidence type="ECO:0000313" key="3">
    <source>
        <dbReference type="EMBL" id="QNQ09172.1"/>
    </source>
</evidence>
<evidence type="ECO:0000313" key="4">
    <source>
        <dbReference type="Proteomes" id="UP000516148"/>
    </source>
</evidence>
<proteinExistence type="predicted"/>
<keyword evidence="4" id="KW-1185">Reference proteome</keyword>
<dbReference type="InterPro" id="IPR029068">
    <property type="entry name" value="Glyas_Bleomycin-R_OHBP_Dase"/>
</dbReference>
<name>A0A7H0LHL9_9SPHN</name>
<dbReference type="PANTHER" id="PTHR36113:SF6">
    <property type="entry name" value="FOSFOMYCIN RESISTANCE PROTEIN FOSX"/>
    <property type="match status" value="1"/>
</dbReference>
<evidence type="ECO:0000256" key="1">
    <source>
        <dbReference type="ARBA" id="ARBA00022723"/>
    </source>
</evidence>
<reference evidence="3 4" key="1">
    <citation type="submission" date="2020-09" db="EMBL/GenBank/DDBJ databases">
        <title>Sphingomonas sp., a new species isolated from pork steak.</title>
        <authorList>
            <person name="Heidler von Heilborn D."/>
        </authorList>
    </citation>
    <scope>NUCLEOTIDE SEQUENCE [LARGE SCALE GENOMIC DNA]</scope>
    <source>
        <strain evidence="4">S8-3T</strain>
    </source>
</reference>
<dbReference type="InterPro" id="IPR051332">
    <property type="entry name" value="Fosfomycin_Res_Enzymes"/>
</dbReference>
<accession>A0A7H0LHL9</accession>
<dbReference type="RefSeq" id="WP_187761495.1">
    <property type="nucleotide sequence ID" value="NZ_CP061038.1"/>
</dbReference>
<dbReference type="EMBL" id="CP061038">
    <property type="protein sequence ID" value="QNQ09172.1"/>
    <property type="molecule type" value="Genomic_DNA"/>
</dbReference>
<sequence length="141" mass="15646">MSQIHRGGFHHIDLNVSDLPAAQAVYGPVLEFLGYTQVKDSDGCEWDLRADGHGASLGLRPCDPALAGHRHERYAPGLHHLAWRAESRADVDALHELLVARGIRVLDPPAHYPQYSGDYYAVFFEDPDGMKLEVVHAPGWI</sequence>
<dbReference type="PROSITE" id="PS51819">
    <property type="entry name" value="VOC"/>
    <property type="match status" value="1"/>
</dbReference>
<dbReference type="InterPro" id="IPR037523">
    <property type="entry name" value="VOC_core"/>
</dbReference>
<protein>
    <submittedName>
        <fullName evidence="3">VOC family protein</fullName>
    </submittedName>
</protein>
<dbReference type="KEGG" id="spap:H3Z74_21250"/>
<dbReference type="Gene3D" id="3.10.180.10">
    <property type="entry name" value="2,3-Dihydroxybiphenyl 1,2-Dioxygenase, domain 1"/>
    <property type="match status" value="1"/>
</dbReference>
<feature type="domain" description="VOC" evidence="2">
    <location>
        <begin position="8"/>
        <end position="137"/>
    </location>
</feature>
<organism evidence="3 4">
    <name type="scientific">Sphingomonas alpina</name>
    <dbReference type="NCBI Taxonomy" id="653931"/>
    <lineage>
        <taxon>Bacteria</taxon>
        <taxon>Pseudomonadati</taxon>
        <taxon>Pseudomonadota</taxon>
        <taxon>Alphaproteobacteria</taxon>
        <taxon>Sphingomonadales</taxon>
        <taxon>Sphingomonadaceae</taxon>
        <taxon>Sphingomonas</taxon>
    </lineage>
</organism>
<gene>
    <name evidence="3" type="ORF">H3Z74_21250</name>
</gene>
<dbReference type="Pfam" id="PF00903">
    <property type="entry name" value="Glyoxalase"/>
    <property type="match status" value="1"/>
</dbReference>
<dbReference type="Proteomes" id="UP000516148">
    <property type="component" value="Chromosome"/>
</dbReference>
<evidence type="ECO:0000259" key="2">
    <source>
        <dbReference type="PROSITE" id="PS51819"/>
    </source>
</evidence>
<dbReference type="SUPFAM" id="SSF54593">
    <property type="entry name" value="Glyoxalase/Bleomycin resistance protein/Dihydroxybiphenyl dioxygenase"/>
    <property type="match status" value="1"/>
</dbReference>
<dbReference type="PANTHER" id="PTHR36113">
    <property type="entry name" value="LYASE, PUTATIVE-RELATED-RELATED"/>
    <property type="match status" value="1"/>
</dbReference>
<dbReference type="AlphaFoldDB" id="A0A7H0LHL9"/>
<dbReference type="InterPro" id="IPR004360">
    <property type="entry name" value="Glyas_Fos-R_dOase_dom"/>
</dbReference>